<accession>A0A3Q0R9C6</accession>
<dbReference type="Ensembl" id="ENSACIT00000008974.1">
    <property type="protein sequence ID" value="ENSACIP00000008714.1"/>
    <property type="gene ID" value="ENSACIG00000006827.1"/>
</dbReference>
<proteinExistence type="predicted"/>
<evidence type="ECO:0000313" key="3">
    <source>
        <dbReference type="Proteomes" id="UP000261340"/>
    </source>
</evidence>
<keyword evidence="3" id="KW-1185">Reference proteome</keyword>
<name>A0A3Q0R9C6_AMPCI</name>
<protein>
    <submittedName>
        <fullName evidence="2">Uncharacterized protein</fullName>
    </submittedName>
</protein>
<dbReference type="OMA" id="DPVETCY"/>
<organism evidence="2 3">
    <name type="scientific">Amphilophus citrinellus</name>
    <name type="common">Midas cichlid</name>
    <name type="synonym">Cichlasoma citrinellum</name>
    <dbReference type="NCBI Taxonomy" id="61819"/>
    <lineage>
        <taxon>Eukaryota</taxon>
        <taxon>Metazoa</taxon>
        <taxon>Chordata</taxon>
        <taxon>Craniata</taxon>
        <taxon>Vertebrata</taxon>
        <taxon>Euteleostomi</taxon>
        <taxon>Actinopterygii</taxon>
        <taxon>Neopterygii</taxon>
        <taxon>Teleostei</taxon>
        <taxon>Neoteleostei</taxon>
        <taxon>Acanthomorphata</taxon>
        <taxon>Ovalentaria</taxon>
        <taxon>Cichlomorphae</taxon>
        <taxon>Cichliformes</taxon>
        <taxon>Cichlidae</taxon>
        <taxon>New World cichlids</taxon>
        <taxon>Cichlasomatinae</taxon>
        <taxon>Heroini</taxon>
        <taxon>Amphilophus</taxon>
    </lineage>
</organism>
<dbReference type="Proteomes" id="UP000261340">
    <property type="component" value="Unplaced"/>
</dbReference>
<dbReference type="AlphaFoldDB" id="A0A3Q0R9C6"/>
<dbReference type="SUPFAM" id="SSF57302">
    <property type="entry name" value="Snake toxin-like"/>
    <property type="match status" value="1"/>
</dbReference>
<sequence length="87" mass="9378">MKTVILTVLVLLAVSQSEALKCNCGGDRQCSGPVETCRSSNDVCFSLIINAGSMVKYSKGCMDASDCSFLNQPPLTISRCCRYDLCN</sequence>
<dbReference type="GeneTree" id="ENSGT01150000287041"/>
<dbReference type="Gene3D" id="2.10.60.10">
    <property type="entry name" value="CD59"/>
    <property type="match status" value="1"/>
</dbReference>
<reference evidence="2" key="1">
    <citation type="submission" date="2025-08" db="UniProtKB">
        <authorList>
            <consortium name="Ensembl"/>
        </authorList>
    </citation>
    <scope>IDENTIFICATION</scope>
</reference>
<reference evidence="2" key="2">
    <citation type="submission" date="2025-09" db="UniProtKB">
        <authorList>
            <consortium name="Ensembl"/>
        </authorList>
    </citation>
    <scope>IDENTIFICATION</scope>
</reference>
<keyword evidence="1" id="KW-0732">Signal</keyword>
<feature type="signal peptide" evidence="1">
    <location>
        <begin position="1"/>
        <end position="19"/>
    </location>
</feature>
<dbReference type="InterPro" id="IPR045860">
    <property type="entry name" value="Snake_toxin-like_sf"/>
</dbReference>
<evidence type="ECO:0000256" key="1">
    <source>
        <dbReference type="SAM" id="SignalP"/>
    </source>
</evidence>
<feature type="chain" id="PRO_5018745576" evidence="1">
    <location>
        <begin position="20"/>
        <end position="87"/>
    </location>
</feature>
<evidence type="ECO:0000313" key="2">
    <source>
        <dbReference type="Ensembl" id="ENSACIP00000008714.1"/>
    </source>
</evidence>